<dbReference type="AlphaFoldDB" id="F6ER72"/>
<keyword evidence="2" id="KW-0238">DNA-binding</keyword>
<dbReference type="RefSeq" id="WP_013808299.1">
    <property type="nucleotide sequence ID" value="NC_015564.1"/>
</dbReference>
<keyword evidence="1" id="KW-0805">Transcription regulation</keyword>
<evidence type="ECO:0000259" key="4">
    <source>
        <dbReference type="PROSITE" id="PS50949"/>
    </source>
</evidence>
<dbReference type="Gene3D" id="1.10.10.10">
    <property type="entry name" value="Winged helix-like DNA-binding domain superfamily/Winged helix DNA-binding domain"/>
    <property type="match status" value="1"/>
</dbReference>
<evidence type="ECO:0000256" key="1">
    <source>
        <dbReference type="ARBA" id="ARBA00023015"/>
    </source>
</evidence>
<keyword evidence="6" id="KW-1185">Reference proteome</keyword>
<dbReference type="GO" id="GO:0003677">
    <property type="term" value="F:DNA binding"/>
    <property type="evidence" value="ECO:0007669"/>
    <property type="project" value="UniProtKB-KW"/>
</dbReference>
<dbReference type="CDD" id="cd07377">
    <property type="entry name" value="WHTH_GntR"/>
    <property type="match status" value="1"/>
</dbReference>
<organism evidence="5 6">
    <name type="scientific">Hoyosella subflava (strain DSM 45089 / JCM 17490 / NBRC 109087 / DQS3-9A1)</name>
    <name type="common">Amycolicicoccus subflavus</name>
    <dbReference type="NCBI Taxonomy" id="443218"/>
    <lineage>
        <taxon>Bacteria</taxon>
        <taxon>Bacillati</taxon>
        <taxon>Actinomycetota</taxon>
        <taxon>Actinomycetes</taxon>
        <taxon>Mycobacteriales</taxon>
        <taxon>Hoyosellaceae</taxon>
        <taxon>Hoyosella</taxon>
    </lineage>
</organism>
<dbReference type="Proteomes" id="UP000009235">
    <property type="component" value="Chromosome"/>
</dbReference>
<dbReference type="SUPFAM" id="SSF46785">
    <property type="entry name" value="Winged helix' DNA-binding domain"/>
    <property type="match status" value="1"/>
</dbReference>
<name>F6ER72_HOYSD</name>
<gene>
    <name evidence="5" type="ordered locus">AS9A_3510</name>
</gene>
<evidence type="ECO:0000313" key="5">
    <source>
        <dbReference type="EMBL" id="AEF41950.1"/>
    </source>
</evidence>
<dbReference type="KEGG" id="asd:AS9A_3510"/>
<evidence type="ECO:0000256" key="3">
    <source>
        <dbReference type="ARBA" id="ARBA00023163"/>
    </source>
</evidence>
<dbReference type="InterPro" id="IPR000524">
    <property type="entry name" value="Tscrpt_reg_HTH_GntR"/>
</dbReference>
<proteinExistence type="predicted"/>
<dbReference type="Pfam" id="PF00392">
    <property type="entry name" value="GntR"/>
    <property type="match status" value="1"/>
</dbReference>
<protein>
    <submittedName>
        <fullName evidence="5">GntR family transcriptional regulator</fullName>
    </submittedName>
</protein>
<dbReference type="EMBL" id="CP002786">
    <property type="protein sequence ID" value="AEF41950.1"/>
    <property type="molecule type" value="Genomic_DNA"/>
</dbReference>
<sequence length="122" mass="13317">MLVLLSIDPDSSIPPYEQICTQIIELVRQEDLPAGCKLPTVRQLAAELGIAPNTVARSYRELEAAEVIETRGRLGSFVAASGDPTRSRAQTEAVRYVTELRGWGFTDEEISRFVAAALRGLG</sequence>
<dbReference type="InterPro" id="IPR036390">
    <property type="entry name" value="WH_DNA-bd_sf"/>
</dbReference>
<reference evidence="5 6" key="1">
    <citation type="journal article" date="2011" name="J. Bacteriol.">
        <title>Complete genome sequence of Amycolicicoccus subflavus DQS3-9A1T, an actinomycete isolated from crude oil-polluted soil.</title>
        <authorList>
            <person name="Cai M."/>
            <person name="Chen W.M."/>
            <person name="Nie Y."/>
            <person name="Chi C.Q."/>
            <person name="Wang Y.N."/>
            <person name="Tang Y.Q."/>
            <person name="Li G.Y."/>
            <person name="Wu X.L."/>
        </authorList>
    </citation>
    <scope>NUCLEOTIDE SEQUENCE [LARGE SCALE GENOMIC DNA]</scope>
    <source>
        <strain evidence="6">DSM 45089 / DQS3-9A1</strain>
    </source>
</reference>
<dbReference type="SMART" id="SM00345">
    <property type="entry name" value="HTH_GNTR"/>
    <property type="match status" value="1"/>
</dbReference>
<dbReference type="PANTHER" id="PTHR38445:SF9">
    <property type="entry name" value="HTH-TYPE TRANSCRIPTIONAL REPRESSOR YTRA"/>
    <property type="match status" value="1"/>
</dbReference>
<dbReference type="HOGENOM" id="CLU_017584_10_1_11"/>
<accession>F6ER72</accession>
<evidence type="ECO:0000256" key="2">
    <source>
        <dbReference type="ARBA" id="ARBA00023125"/>
    </source>
</evidence>
<feature type="domain" description="HTH gntR-type" evidence="4">
    <location>
        <begin position="13"/>
        <end position="81"/>
    </location>
</feature>
<dbReference type="STRING" id="443218.AS9A_3510"/>
<dbReference type="InterPro" id="IPR036388">
    <property type="entry name" value="WH-like_DNA-bd_sf"/>
</dbReference>
<dbReference type="PANTHER" id="PTHR38445">
    <property type="entry name" value="HTH-TYPE TRANSCRIPTIONAL REPRESSOR YTRA"/>
    <property type="match status" value="1"/>
</dbReference>
<dbReference type="PROSITE" id="PS50949">
    <property type="entry name" value="HTH_GNTR"/>
    <property type="match status" value="1"/>
</dbReference>
<keyword evidence="3" id="KW-0804">Transcription</keyword>
<evidence type="ECO:0000313" key="6">
    <source>
        <dbReference type="Proteomes" id="UP000009235"/>
    </source>
</evidence>
<dbReference type="GO" id="GO:0003700">
    <property type="term" value="F:DNA-binding transcription factor activity"/>
    <property type="evidence" value="ECO:0007669"/>
    <property type="project" value="InterPro"/>
</dbReference>
<dbReference type="eggNOG" id="COG1725">
    <property type="taxonomic scope" value="Bacteria"/>
</dbReference>